<evidence type="ECO:0000256" key="1">
    <source>
        <dbReference type="SAM" id="Phobius"/>
    </source>
</evidence>
<organism evidence="2">
    <name type="scientific">Solanum lycopersicum</name>
    <name type="common">Tomato</name>
    <name type="synonym">Lycopersicon esculentum</name>
    <dbReference type="NCBI Taxonomy" id="4081"/>
    <lineage>
        <taxon>Eukaryota</taxon>
        <taxon>Viridiplantae</taxon>
        <taxon>Streptophyta</taxon>
        <taxon>Embryophyta</taxon>
        <taxon>Tracheophyta</taxon>
        <taxon>Spermatophyta</taxon>
        <taxon>Magnoliopsida</taxon>
        <taxon>eudicotyledons</taxon>
        <taxon>Gunneridae</taxon>
        <taxon>Pentapetalae</taxon>
        <taxon>asterids</taxon>
        <taxon>lamiids</taxon>
        <taxon>Solanales</taxon>
        <taxon>Solanaceae</taxon>
        <taxon>Solanoideae</taxon>
        <taxon>Solaneae</taxon>
        <taxon>Solanum</taxon>
        <taxon>Solanum subgen. Lycopersicon</taxon>
    </lineage>
</organism>
<reference evidence="2" key="2">
    <citation type="submission" date="2019-01" db="UniProtKB">
        <authorList>
            <consortium name="EnsemblPlants"/>
        </authorList>
    </citation>
    <scope>IDENTIFICATION</scope>
    <source>
        <strain evidence="2">cv. Heinz 1706</strain>
    </source>
</reference>
<keyword evidence="1" id="KW-1133">Transmembrane helix</keyword>
<sequence>MSPGEVWYVTINVACPTQTFILWIALLGRTRTKELLLKWNMTVNIKCVFVNHSETL</sequence>
<keyword evidence="1" id="KW-0812">Transmembrane</keyword>
<dbReference type="EnsemblPlants" id="Solyc10g046860.1.1">
    <property type="protein sequence ID" value="Solyc10g046860.1.1.1"/>
    <property type="gene ID" value="Solyc10g046860.1"/>
</dbReference>
<dbReference type="AlphaFoldDB" id="A0A3Q7IEM7"/>
<name>A0A3Q7IEM7_SOLLC</name>
<protein>
    <recommendedName>
        <fullName evidence="4">Reverse transcriptase zinc-binding domain-containing protein</fullName>
    </recommendedName>
</protein>
<keyword evidence="3" id="KW-1185">Reference proteome</keyword>
<dbReference type="PaxDb" id="4081-Solyc10g046860.1.1"/>
<keyword evidence="1" id="KW-0472">Membrane</keyword>
<dbReference type="Proteomes" id="UP000004994">
    <property type="component" value="Chromosome 10"/>
</dbReference>
<dbReference type="InParanoid" id="A0A3Q7IEM7"/>
<evidence type="ECO:0008006" key="4">
    <source>
        <dbReference type="Google" id="ProtNLM"/>
    </source>
</evidence>
<accession>A0A3Q7IEM7</accession>
<evidence type="ECO:0000313" key="3">
    <source>
        <dbReference type="Proteomes" id="UP000004994"/>
    </source>
</evidence>
<evidence type="ECO:0000313" key="2">
    <source>
        <dbReference type="EnsemblPlants" id="Solyc10g046860.1.1.1"/>
    </source>
</evidence>
<proteinExistence type="predicted"/>
<feature type="transmembrane region" description="Helical" evidence="1">
    <location>
        <begin position="6"/>
        <end position="28"/>
    </location>
</feature>
<dbReference type="Gramene" id="Solyc10g046860.1.1">
    <property type="protein sequence ID" value="Solyc10g046860.1.1.1"/>
    <property type="gene ID" value="Solyc10g046860.1"/>
</dbReference>
<reference evidence="2" key="1">
    <citation type="journal article" date="2012" name="Nature">
        <title>The tomato genome sequence provides insights into fleshy fruit evolution.</title>
        <authorList>
            <consortium name="Tomato Genome Consortium"/>
        </authorList>
    </citation>
    <scope>NUCLEOTIDE SEQUENCE [LARGE SCALE GENOMIC DNA]</scope>
    <source>
        <strain evidence="2">cv. Heinz 1706</strain>
    </source>
</reference>